<dbReference type="GeneID" id="26586420"/>
<accession>A0A0F6WEG7</accession>
<evidence type="ECO:0000256" key="1">
    <source>
        <dbReference type="SAM" id="MobiDB-lite"/>
    </source>
</evidence>
<dbReference type="OrthoDB" id="22216at10239"/>
<evidence type="ECO:0000313" key="3">
    <source>
        <dbReference type="Proteomes" id="UP000204054"/>
    </source>
</evidence>
<organism evidence="2 3">
    <name type="scientific">Mycobacterium phage Baee</name>
    <dbReference type="NCBI Taxonomy" id="1647306"/>
    <lineage>
        <taxon>Viruses</taxon>
        <taxon>Duplodnaviria</taxon>
        <taxon>Heunggongvirae</taxon>
        <taxon>Uroviricota</taxon>
        <taxon>Caudoviricetes</taxon>
        <taxon>Bclasvirinae</taxon>
        <taxon>Acadianvirus</taxon>
        <taxon>Acadianvirus baee</taxon>
    </lineage>
</organism>
<evidence type="ECO:0000313" key="2">
    <source>
        <dbReference type="EMBL" id="AKF14631.1"/>
    </source>
</evidence>
<reference evidence="2 3" key="1">
    <citation type="journal article" date="2015" name="Genome Announc.">
        <title>Genome Sequences of Mycobacteriophages AlanGrant, Baee, Corofin, OrangeOswald, and Vincenzo, New Members of Cluster B.</title>
        <authorList>
            <person name="Pope W.H."/>
            <person name="Carbonara M.E."/>
            <person name="Cioffi H.M."/>
            <person name="Cruz T."/>
            <person name="Dang B.Q."/>
            <person name="Doyle A.N."/>
            <person name="Fan O.H."/>
            <person name="Gallagher M."/>
            <person name="Gentile G.M."/>
            <person name="German B.A."/>
            <person name="Farrell M.E."/>
            <person name="Gerwig M."/>
            <person name="Hunter K.L."/>
            <person name="Lefever V.E."/>
            <person name="Marfisi N.A."/>
            <person name="McDonnell J.E."/>
            <person name="Monga J.K."/>
            <person name="Quiroz K.G."/>
            <person name="Pong A.C."/>
            <person name="Rimple P.A."/>
            <person name="Situ M."/>
            <person name="Sohnen P.C."/>
            <person name="Stockinger A.N."/>
            <person name="Thompson P.K."/>
            <person name="Torchio N.M."/>
            <person name="Toner C.L."/>
            <person name="Ulbrich M.C."/>
            <person name="Vohra N.I."/>
            <person name="Zakir A."/>
            <person name="Adkins N.L."/>
            <person name="Brown B.R."/>
            <person name="Churilla B.M."/>
            <person name="Kramer Z.J."/>
            <person name="Lapin J.S."/>
            <person name="Montgomery M.T."/>
            <person name="Prout A.K."/>
            <person name="Grubb S.R."/>
            <person name="Warner M.H."/>
            <person name="Bowman C.A."/>
            <person name="Russell D.A."/>
            <person name="Hatfull G.F."/>
        </authorList>
    </citation>
    <scope>NUCLEOTIDE SEQUENCE [LARGE SCALE GENOMIC DNA]</scope>
</reference>
<dbReference type="EMBL" id="KR080199">
    <property type="protein sequence ID" value="AKF14631.1"/>
    <property type="molecule type" value="Genomic_DNA"/>
</dbReference>
<dbReference type="KEGG" id="vg:26586420"/>
<feature type="region of interest" description="Disordered" evidence="1">
    <location>
        <begin position="1"/>
        <end position="30"/>
    </location>
</feature>
<name>A0A0F6WEG7_9CAUD</name>
<sequence length="86" mass="9004">MAHFYGTVQGQRGEASRLGSKNSGLDASASGWDVGCRVTISYEGGRDVVRVWRTTGSNGHGPAKLVASFADGDPATHLGDIPDRQS</sequence>
<dbReference type="RefSeq" id="YP_009193517.1">
    <property type="nucleotide sequence ID" value="NC_028742.1"/>
</dbReference>
<gene>
    <name evidence="2" type="primary">62</name>
    <name evidence="2" type="ORF">SEA_BAEE_62</name>
</gene>
<dbReference type="Proteomes" id="UP000204054">
    <property type="component" value="Segment"/>
</dbReference>
<protein>
    <submittedName>
        <fullName evidence="2">Uncharacterized protein</fullName>
    </submittedName>
</protein>
<keyword evidence="3" id="KW-1185">Reference proteome</keyword>
<proteinExistence type="predicted"/>